<feature type="domain" description="Methylamine utilisation protein MauE" evidence="6">
    <location>
        <begin position="1"/>
        <end position="140"/>
    </location>
</feature>
<keyword evidence="2 5" id="KW-0812">Transmembrane</keyword>
<evidence type="ECO:0000313" key="7">
    <source>
        <dbReference type="EMBL" id="MBP2327582.1"/>
    </source>
</evidence>
<reference evidence="7 8" key="1">
    <citation type="submission" date="2021-03" db="EMBL/GenBank/DDBJ databases">
        <title>Sequencing the genomes of 1000 actinobacteria strains.</title>
        <authorList>
            <person name="Klenk H.-P."/>
        </authorList>
    </citation>
    <scope>NUCLEOTIDE SEQUENCE [LARGE SCALE GENOMIC DNA]</scope>
    <source>
        <strain evidence="7 8">DSM 46670</strain>
    </source>
</reference>
<proteinExistence type="predicted"/>
<name>A0ABS4TT65_9PSEU</name>
<evidence type="ECO:0000256" key="4">
    <source>
        <dbReference type="ARBA" id="ARBA00023136"/>
    </source>
</evidence>
<evidence type="ECO:0000256" key="3">
    <source>
        <dbReference type="ARBA" id="ARBA00022989"/>
    </source>
</evidence>
<comment type="caution">
    <text evidence="7">The sequence shown here is derived from an EMBL/GenBank/DDBJ whole genome shotgun (WGS) entry which is preliminary data.</text>
</comment>
<comment type="subcellular location">
    <subcellularLocation>
        <location evidence="1">Membrane</location>
        <topology evidence="1">Multi-pass membrane protein</topology>
    </subcellularLocation>
</comment>
<dbReference type="Proteomes" id="UP001519332">
    <property type="component" value="Unassembled WGS sequence"/>
</dbReference>
<feature type="transmembrane region" description="Helical" evidence="5">
    <location>
        <begin position="50"/>
        <end position="74"/>
    </location>
</feature>
<protein>
    <recommendedName>
        <fullName evidence="6">Methylamine utilisation protein MauE domain-containing protein</fullName>
    </recommendedName>
</protein>
<evidence type="ECO:0000259" key="6">
    <source>
        <dbReference type="Pfam" id="PF07291"/>
    </source>
</evidence>
<keyword evidence="3 5" id="KW-1133">Transmembrane helix</keyword>
<gene>
    <name evidence="7" type="ORF">JOF56_007967</name>
</gene>
<accession>A0ABS4TT65</accession>
<evidence type="ECO:0000256" key="5">
    <source>
        <dbReference type="SAM" id="Phobius"/>
    </source>
</evidence>
<keyword evidence="8" id="KW-1185">Reference proteome</keyword>
<dbReference type="Pfam" id="PF07291">
    <property type="entry name" value="MauE"/>
    <property type="match status" value="1"/>
</dbReference>
<feature type="transmembrane region" description="Helical" evidence="5">
    <location>
        <begin position="147"/>
        <end position="167"/>
    </location>
</feature>
<feature type="transmembrane region" description="Helical" evidence="5">
    <location>
        <begin position="123"/>
        <end position="141"/>
    </location>
</feature>
<organism evidence="7 8">
    <name type="scientific">Kibdelosporangium banguiense</name>
    <dbReference type="NCBI Taxonomy" id="1365924"/>
    <lineage>
        <taxon>Bacteria</taxon>
        <taxon>Bacillati</taxon>
        <taxon>Actinomycetota</taxon>
        <taxon>Actinomycetes</taxon>
        <taxon>Pseudonocardiales</taxon>
        <taxon>Pseudonocardiaceae</taxon>
        <taxon>Kibdelosporangium</taxon>
    </lineage>
</organism>
<evidence type="ECO:0000256" key="1">
    <source>
        <dbReference type="ARBA" id="ARBA00004141"/>
    </source>
</evidence>
<dbReference type="InterPro" id="IPR009908">
    <property type="entry name" value="Methylamine_util_MauE"/>
</dbReference>
<sequence length="189" mass="19460">MNHVSLACAVTLAGVFLAAVWNKRSRLRFEVFVATAGPLSLLPRRWRGRAAAAVTAAESAVVTACAVGAVLAVLGQGGTVLLLGLLGAGALLLIFTVAIGLMLRRGERAPCHCFGTRDTPLGLAHVVRNLFLLALCVLGSLGDSSGFAVPGVVLAVVAGLLAATLVIRLDDLLALFSTTSPRRPTGNLR</sequence>
<evidence type="ECO:0000256" key="2">
    <source>
        <dbReference type="ARBA" id="ARBA00022692"/>
    </source>
</evidence>
<keyword evidence="4 5" id="KW-0472">Membrane</keyword>
<dbReference type="EMBL" id="JAGINW010000001">
    <property type="protein sequence ID" value="MBP2327582.1"/>
    <property type="molecule type" value="Genomic_DNA"/>
</dbReference>
<dbReference type="RefSeq" id="WP_209644507.1">
    <property type="nucleotide sequence ID" value="NZ_JAGINW010000001.1"/>
</dbReference>
<evidence type="ECO:0000313" key="8">
    <source>
        <dbReference type="Proteomes" id="UP001519332"/>
    </source>
</evidence>
<feature type="transmembrane region" description="Helical" evidence="5">
    <location>
        <begin position="80"/>
        <end position="103"/>
    </location>
</feature>